<keyword evidence="5 7" id="KW-1133">Transmembrane helix</keyword>
<dbReference type="Proteomes" id="UP000295500">
    <property type="component" value="Unassembled WGS sequence"/>
</dbReference>
<accession>A0A4R6Q992</accession>
<evidence type="ECO:0000256" key="4">
    <source>
        <dbReference type="ARBA" id="ARBA00022692"/>
    </source>
</evidence>
<evidence type="ECO:0000256" key="5">
    <source>
        <dbReference type="ARBA" id="ARBA00022989"/>
    </source>
</evidence>
<evidence type="ECO:0000256" key="3">
    <source>
        <dbReference type="ARBA" id="ARBA00022475"/>
    </source>
</evidence>
<organism evidence="8 9">
    <name type="scientific">Aminicella lysinilytica</name>
    <dbReference type="NCBI Taxonomy" id="433323"/>
    <lineage>
        <taxon>Bacteria</taxon>
        <taxon>Bacillati</taxon>
        <taxon>Bacillota</taxon>
        <taxon>Clostridia</taxon>
        <taxon>Peptostreptococcales</taxon>
        <taxon>Anaerovoracaceae</taxon>
        <taxon>Aminicella</taxon>
    </lineage>
</organism>
<evidence type="ECO:0000256" key="7">
    <source>
        <dbReference type="SAM" id="Phobius"/>
    </source>
</evidence>
<keyword evidence="3" id="KW-1003">Cell membrane</keyword>
<dbReference type="PANTHER" id="PTHR43663">
    <property type="entry name" value="CHROMATE TRANSPORT PROTEIN-RELATED"/>
    <property type="match status" value="1"/>
</dbReference>
<feature type="transmembrane region" description="Helical" evidence="7">
    <location>
        <begin position="81"/>
        <end position="103"/>
    </location>
</feature>
<dbReference type="RefSeq" id="WP_133528138.1">
    <property type="nucleotide sequence ID" value="NZ_SNXO01000010.1"/>
</dbReference>
<comment type="caution">
    <text evidence="8">The sequence shown here is derived from an EMBL/GenBank/DDBJ whole genome shotgun (WGS) entry which is preliminary data.</text>
</comment>
<keyword evidence="4 7" id="KW-0812">Transmembrane</keyword>
<feature type="transmembrane region" description="Helical" evidence="7">
    <location>
        <begin position="147"/>
        <end position="180"/>
    </location>
</feature>
<comment type="similarity">
    <text evidence="2">Belongs to the chromate ion transporter (CHR) (TC 2.A.51) family.</text>
</comment>
<reference evidence="8 9" key="1">
    <citation type="submission" date="2019-03" db="EMBL/GenBank/DDBJ databases">
        <title>Genomic Encyclopedia of Type Strains, Phase IV (KMG-IV): sequencing the most valuable type-strain genomes for metagenomic binning, comparative biology and taxonomic classification.</title>
        <authorList>
            <person name="Goeker M."/>
        </authorList>
    </citation>
    <scope>NUCLEOTIDE SEQUENCE [LARGE SCALE GENOMIC DNA]</scope>
    <source>
        <strain evidence="8 9">DSM 28287</strain>
    </source>
</reference>
<protein>
    <submittedName>
        <fullName evidence="8">Chromate transporter</fullName>
    </submittedName>
</protein>
<keyword evidence="9" id="KW-1185">Reference proteome</keyword>
<dbReference type="Pfam" id="PF02417">
    <property type="entry name" value="Chromate_transp"/>
    <property type="match status" value="1"/>
</dbReference>
<dbReference type="GO" id="GO:0015109">
    <property type="term" value="F:chromate transmembrane transporter activity"/>
    <property type="evidence" value="ECO:0007669"/>
    <property type="project" value="InterPro"/>
</dbReference>
<dbReference type="OrthoDB" id="9788907at2"/>
<dbReference type="EMBL" id="SNXO01000010">
    <property type="protein sequence ID" value="TDP57739.1"/>
    <property type="molecule type" value="Genomic_DNA"/>
</dbReference>
<sequence length="201" mass="21430">MSAKEGREGNMYLQLFWTFFKLGLFTIGGGMAMIPLMQGIIVDQKKWMTEEEIVDCLAVSQGLPGVIAINMATYIGHYKKGVLGAIVATIGVVLPSLVIIIAIIELLNGIGDNKYVNGALTGVKAAATGLIAYSAYKVGKQILKGWFPWILAMAAFLLIAVLNVNAVYVIIGGMVIGLVYEHFTGDGRKGTGESEKAGDQS</sequence>
<evidence type="ECO:0000256" key="2">
    <source>
        <dbReference type="ARBA" id="ARBA00005262"/>
    </source>
</evidence>
<feature type="transmembrane region" description="Helical" evidence="7">
    <location>
        <begin position="20"/>
        <end position="41"/>
    </location>
</feature>
<dbReference type="GO" id="GO:0005886">
    <property type="term" value="C:plasma membrane"/>
    <property type="evidence" value="ECO:0007669"/>
    <property type="project" value="UniProtKB-SubCell"/>
</dbReference>
<feature type="transmembrane region" description="Helical" evidence="7">
    <location>
        <begin position="115"/>
        <end position="135"/>
    </location>
</feature>
<gene>
    <name evidence="8" type="ORF">EV211_11038</name>
</gene>
<name>A0A4R6Q992_9FIRM</name>
<dbReference type="AlphaFoldDB" id="A0A4R6Q992"/>
<keyword evidence="6 7" id="KW-0472">Membrane</keyword>
<evidence type="ECO:0000313" key="8">
    <source>
        <dbReference type="EMBL" id="TDP57739.1"/>
    </source>
</evidence>
<evidence type="ECO:0000313" key="9">
    <source>
        <dbReference type="Proteomes" id="UP000295500"/>
    </source>
</evidence>
<dbReference type="PANTHER" id="PTHR43663:SF1">
    <property type="entry name" value="CHROMATE TRANSPORTER"/>
    <property type="match status" value="1"/>
</dbReference>
<dbReference type="InterPro" id="IPR003370">
    <property type="entry name" value="Chromate_transpt"/>
</dbReference>
<comment type="subcellular location">
    <subcellularLocation>
        <location evidence="1">Cell membrane</location>
        <topology evidence="1">Multi-pass membrane protein</topology>
    </subcellularLocation>
</comment>
<evidence type="ECO:0000256" key="1">
    <source>
        <dbReference type="ARBA" id="ARBA00004651"/>
    </source>
</evidence>
<evidence type="ECO:0000256" key="6">
    <source>
        <dbReference type="ARBA" id="ARBA00023136"/>
    </source>
</evidence>
<proteinExistence type="inferred from homology"/>
<dbReference type="InterPro" id="IPR052518">
    <property type="entry name" value="CHR_Transporter"/>
</dbReference>